<sequence>MPAPIPAQMKAAAFDRYGGPEVLHAETLPVPRPGPTQALVRLDCAGIGVWDPYVRTGELKLGPSRFPQVLGNDGAGEVVAVGAGVRRFRVGDRVYAYSFAGGFYAEYVALEEETIAPLPQGLSTQEAGPLGADGVTALRGLDDQLHLSAGQTLMIYGASGGIGHLAVQLAKRMGGAVLAVASGPDGVELVRKLGADAAVDGKRDDVARAARDFAPGGLDAALVLVQGESLESALRTVRKGGRIAHPNGVEPAPKGPPGVSVLAYDGEPGRDVLERLNRLVSAGPFHVEVGRSYRLEDAAQAHRELGQHHLGKLALRIH</sequence>
<dbReference type="GO" id="GO:0016491">
    <property type="term" value="F:oxidoreductase activity"/>
    <property type="evidence" value="ECO:0007669"/>
    <property type="project" value="InterPro"/>
</dbReference>
<dbReference type="Proteomes" id="UP000503640">
    <property type="component" value="Unassembled WGS sequence"/>
</dbReference>
<reference evidence="4" key="1">
    <citation type="journal article" date="2020" name="Appl. Environ. Microbiol.">
        <title>Diazotrophic Anaeromyxobacter Isolates from Soils.</title>
        <authorList>
            <person name="Masuda Y."/>
            <person name="Yamanaka H."/>
            <person name="Xu Z.X."/>
            <person name="Shiratori Y."/>
            <person name="Aono T."/>
            <person name="Amachi S."/>
            <person name="Senoo K."/>
            <person name="Itoh H."/>
        </authorList>
    </citation>
    <scope>NUCLEOTIDE SEQUENCE [LARGE SCALE GENOMIC DNA]</scope>
    <source>
        <strain evidence="4">R267</strain>
    </source>
</reference>
<proteinExistence type="predicted"/>
<dbReference type="InterPro" id="IPR013149">
    <property type="entry name" value="ADH-like_C"/>
</dbReference>
<dbReference type="InterPro" id="IPR013154">
    <property type="entry name" value="ADH-like_N"/>
</dbReference>
<dbReference type="InterPro" id="IPR051603">
    <property type="entry name" value="Zinc-ADH_QOR/CCCR"/>
</dbReference>
<dbReference type="PANTHER" id="PTHR44154:SF1">
    <property type="entry name" value="QUINONE OXIDOREDUCTASE"/>
    <property type="match status" value="1"/>
</dbReference>
<evidence type="ECO:0000313" key="3">
    <source>
        <dbReference type="EMBL" id="GEJ57144.1"/>
    </source>
</evidence>
<dbReference type="SUPFAM" id="SSF50129">
    <property type="entry name" value="GroES-like"/>
    <property type="match status" value="1"/>
</dbReference>
<comment type="caution">
    <text evidence="3">The sequence shown here is derived from an EMBL/GenBank/DDBJ whole genome shotgun (WGS) entry which is preliminary data.</text>
</comment>
<dbReference type="AlphaFoldDB" id="A0A7I9VL50"/>
<evidence type="ECO:0000313" key="4">
    <source>
        <dbReference type="Proteomes" id="UP000503640"/>
    </source>
</evidence>
<dbReference type="RefSeq" id="WP_176064627.1">
    <property type="nucleotide sequence ID" value="NZ_BJTG01000004.1"/>
</dbReference>
<gene>
    <name evidence="3" type="primary">qor</name>
    <name evidence="3" type="ORF">AMYX_18850</name>
</gene>
<dbReference type="EMBL" id="BJTG01000004">
    <property type="protein sequence ID" value="GEJ57144.1"/>
    <property type="molecule type" value="Genomic_DNA"/>
</dbReference>
<dbReference type="CDD" id="cd05289">
    <property type="entry name" value="MDR_like_2"/>
    <property type="match status" value="1"/>
</dbReference>
<feature type="domain" description="Enoyl reductase (ER)" evidence="2">
    <location>
        <begin position="18"/>
        <end position="315"/>
    </location>
</feature>
<dbReference type="SMART" id="SM00829">
    <property type="entry name" value="PKS_ER"/>
    <property type="match status" value="1"/>
</dbReference>
<protein>
    <submittedName>
        <fullName evidence="3">NADPH:quinone reductase</fullName>
    </submittedName>
</protein>
<keyword evidence="4" id="KW-1185">Reference proteome</keyword>
<dbReference type="PANTHER" id="PTHR44154">
    <property type="entry name" value="QUINONE OXIDOREDUCTASE"/>
    <property type="match status" value="1"/>
</dbReference>
<dbReference type="InterPro" id="IPR020843">
    <property type="entry name" value="ER"/>
</dbReference>
<organism evidence="3 4">
    <name type="scientific">Anaeromyxobacter diazotrophicus</name>
    <dbReference type="NCBI Taxonomy" id="2590199"/>
    <lineage>
        <taxon>Bacteria</taxon>
        <taxon>Pseudomonadati</taxon>
        <taxon>Myxococcota</taxon>
        <taxon>Myxococcia</taxon>
        <taxon>Myxococcales</taxon>
        <taxon>Cystobacterineae</taxon>
        <taxon>Anaeromyxobacteraceae</taxon>
        <taxon>Anaeromyxobacter</taxon>
    </lineage>
</organism>
<evidence type="ECO:0000259" key="2">
    <source>
        <dbReference type="SMART" id="SM00829"/>
    </source>
</evidence>
<dbReference type="Gene3D" id="3.40.50.720">
    <property type="entry name" value="NAD(P)-binding Rossmann-like Domain"/>
    <property type="match status" value="1"/>
</dbReference>
<dbReference type="InterPro" id="IPR011032">
    <property type="entry name" value="GroES-like_sf"/>
</dbReference>
<dbReference type="Pfam" id="PF00107">
    <property type="entry name" value="ADH_zinc_N"/>
    <property type="match status" value="1"/>
</dbReference>
<accession>A0A7I9VL50</accession>
<dbReference type="SUPFAM" id="SSF51735">
    <property type="entry name" value="NAD(P)-binding Rossmann-fold domains"/>
    <property type="match status" value="1"/>
</dbReference>
<dbReference type="InterPro" id="IPR036291">
    <property type="entry name" value="NAD(P)-bd_dom_sf"/>
</dbReference>
<keyword evidence="1" id="KW-0521">NADP</keyword>
<dbReference type="Gene3D" id="3.90.180.10">
    <property type="entry name" value="Medium-chain alcohol dehydrogenases, catalytic domain"/>
    <property type="match status" value="1"/>
</dbReference>
<name>A0A7I9VL50_9BACT</name>
<dbReference type="Pfam" id="PF08240">
    <property type="entry name" value="ADH_N"/>
    <property type="match status" value="1"/>
</dbReference>
<evidence type="ECO:0000256" key="1">
    <source>
        <dbReference type="ARBA" id="ARBA00022857"/>
    </source>
</evidence>